<evidence type="ECO:0000313" key="7">
    <source>
        <dbReference type="Proteomes" id="UP000569732"/>
    </source>
</evidence>
<reference evidence="6 7" key="1">
    <citation type="submission" date="2020-07" db="EMBL/GenBank/DDBJ databases">
        <title>Endozoicomonas sp. nov., isolated from sediment.</title>
        <authorList>
            <person name="Gu T."/>
        </authorList>
    </citation>
    <scope>NUCLEOTIDE SEQUENCE [LARGE SCALE GENOMIC DNA]</scope>
    <source>
        <strain evidence="6 7">SM1973</strain>
    </source>
</reference>
<evidence type="ECO:0000313" key="6">
    <source>
        <dbReference type="EMBL" id="NYZ66087.1"/>
    </source>
</evidence>
<protein>
    <submittedName>
        <fullName evidence="6">Peptide ABC transporter substrate-binding protein</fullName>
    </submittedName>
</protein>
<keyword evidence="7" id="KW-1185">Reference proteome</keyword>
<proteinExistence type="inferred from homology"/>
<evidence type="ECO:0000256" key="3">
    <source>
        <dbReference type="ARBA" id="ARBA00022448"/>
    </source>
</evidence>
<sequence length="546" mass="61645">MKLNTIPKLIATAITTVVITAGAGLSFPSIAAEVPAGVELAKNQTLIRGIGAEPGSLDPQKVAGSPGGYVVRDLFEGLMTEDRYGKVIPGQAESWTVSKDKLVYTFKLRDSAKWSNGDPVTTYDFVFAFRRAVDPKLASNYAWYIELMGVKNASKVIKGEAKPFELGVKAIDPKTLEITLAKPLPYFIKTLAHYTTYPVHQKTVEKFGEKWTQPENIVTNGPYKLTKWIVNERMESVRNKYYWNNNKTVIEHVAYLPIESSNSELNRYKAGEMHLTHTIPEDHFKVLQKTIPDEVKVHGMISTYFYVFNTKKKPFDDVRVRKALALAVDRSIITDKLLGMGQIPTFSLTPPYVDGFKAPENPYNKMTQAERVREAQKLLTEAGINKDNPLKFEVLYNTLESHKKIALAAASMWKKNLKHVTVELVNQEWKTYLENKRLGNFTVARYGWIGDYNEASTMLSILGTSSGMNDGKYSNPEYDKLLDMASIAKDPNKYYQQAEAIIARDMPIMPIYFYVSHVLLKQNVGGYANANPLENIYSKNLYITKK</sequence>
<dbReference type="PANTHER" id="PTHR30290:SF10">
    <property type="entry name" value="PERIPLASMIC OLIGOPEPTIDE-BINDING PROTEIN-RELATED"/>
    <property type="match status" value="1"/>
</dbReference>
<dbReference type="FunFam" id="3.90.76.10:FF:000001">
    <property type="entry name" value="Oligopeptide ABC transporter substrate-binding protein"/>
    <property type="match status" value="1"/>
</dbReference>
<dbReference type="GO" id="GO:1904680">
    <property type="term" value="F:peptide transmembrane transporter activity"/>
    <property type="evidence" value="ECO:0007669"/>
    <property type="project" value="TreeGrafter"/>
</dbReference>
<comment type="subcellular location">
    <subcellularLocation>
        <location evidence="1">Cell envelope</location>
    </subcellularLocation>
</comment>
<comment type="caution">
    <text evidence="6">The sequence shown here is derived from an EMBL/GenBank/DDBJ whole genome shotgun (WGS) entry which is preliminary data.</text>
</comment>
<dbReference type="FunFam" id="3.10.105.10:FF:000001">
    <property type="entry name" value="Oligopeptide ABC transporter, oligopeptide-binding protein"/>
    <property type="match status" value="1"/>
</dbReference>
<dbReference type="PANTHER" id="PTHR30290">
    <property type="entry name" value="PERIPLASMIC BINDING COMPONENT OF ABC TRANSPORTER"/>
    <property type="match status" value="1"/>
</dbReference>
<accession>A0A853I964</accession>
<gene>
    <name evidence="6" type="ORF">H0A36_08680</name>
</gene>
<dbReference type="Gene3D" id="3.90.76.10">
    <property type="entry name" value="Dipeptide-binding Protein, Domain 1"/>
    <property type="match status" value="1"/>
</dbReference>
<dbReference type="AlphaFoldDB" id="A0A853I964"/>
<organism evidence="6 7">
    <name type="scientific">Spartinivicinus marinus</name>
    <dbReference type="NCBI Taxonomy" id="2994442"/>
    <lineage>
        <taxon>Bacteria</taxon>
        <taxon>Pseudomonadati</taxon>
        <taxon>Pseudomonadota</taxon>
        <taxon>Gammaproteobacteria</taxon>
        <taxon>Oceanospirillales</taxon>
        <taxon>Zooshikellaceae</taxon>
        <taxon>Spartinivicinus</taxon>
    </lineage>
</organism>
<dbReference type="RefSeq" id="WP_180568119.1">
    <property type="nucleotide sequence ID" value="NZ_JACCKB010000010.1"/>
</dbReference>
<name>A0A853I964_9GAMM</name>
<evidence type="ECO:0000259" key="5">
    <source>
        <dbReference type="Pfam" id="PF00496"/>
    </source>
</evidence>
<dbReference type="InterPro" id="IPR030678">
    <property type="entry name" value="Peptide/Ni-bd"/>
</dbReference>
<dbReference type="GO" id="GO:0043190">
    <property type="term" value="C:ATP-binding cassette (ABC) transporter complex"/>
    <property type="evidence" value="ECO:0007669"/>
    <property type="project" value="InterPro"/>
</dbReference>
<evidence type="ECO:0000256" key="4">
    <source>
        <dbReference type="ARBA" id="ARBA00022729"/>
    </source>
</evidence>
<dbReference type="GO" id="GO:0015833">
    <property type="term" value="P:peptide transport"/>
    <property type="evidence" value="ECO:0007669"/>
    <property type="project" value="TreeGrafter"/>
</dbReference>
<dbReference type="EMBL" id="JACCKB010000010">
    <property type="protein sequence ID" value="NYZ66087.1"/>
    <property type="molecule type" value="Genomic_DNA"/>
</dbReference>
<dbReference type="Proteomes" id="UP000569732">
    <property type="component" value="Unassembled WGS sequence"/>
</dbReference>
<dbReference type="Pfam" id="PF00496">
    <property type="entry name" value="SBP_bac_5"/>
    <property type="match status" value="1"/>
</dbReference>
<dbReference type="InterPro" id="IPR000914">
    <property type="entry name" value="SBP_5_dom"/>
</dbReference>
<dbReference type="Gene3D" id="3.10.105.10">
    <property type="entry name" value="Dipeptide-binding Protein, Domain 3"/>
    <property type="match status" value="1"/>
</dbReference>
<keyword evidence="4" id="KW-0732">Signal</keyword>
<comment type="similarity">
    <text evidence="2">Belongs to the bacterial solute-binding protein 5 family.</text>
</comment>
<dbReference type="GO" id="GO:0030288">
    <property type="term" value="C:outer membrane-bounded periplasmic space"/>
    <property type="evidence" value="ECO:0007669"/>
    <property type="project" value="TreeGrafter"/>
</dbReference>
<dbReference type="PIRSF" id="PIRSF002741">
    <property type="entry name" value="MppA"/>
    <property type="match status" value="1"/>
</dbReference>
<keyword evidence="3" id="KW-0813">Transport</keyword>
<dbReference type="CDD" id="cd08504">
    <property type="entry name" value="PBP2_OppA"/>
    <property type="match status" value="1"/>
</dbReference>
<feature type="domain" description="Solute-binding protein family 5" evidence="5">
    <location>
        <begin position="86"/>
        <end position="469"/>
    </location>
</feature>
<evidence type="ECO:0000256" key="1">
    <source>
        <dbReference type="ARBA" id="ARBA00004196"/>
    </source>
</evidence>
<dbReference type="Gene3D" id="3.40.190.10">
    <property type="entry name" value="Periplasmic binding protein-like II"/>
    <property type="match status" value="1"/>
</dbReference>
<evidence type="ECO:0000256" key="2">
    <source>
        <dbReference type="ARBA" id="ARBA00005695"/>
    </source>
</evidence>
<dbReference type="SUPFAM" id="SSF53850">
    <property type="entry name" value="Periplasmic binding protein-like II"/>
    <property type="match status" value="1"/>
</dbReference>
<dbReference type="InterPro" id="IPR039424">
    <property type="entry name" value="SBP_5"/>
</dbReference>